<keyword evidence="2" id="KW-0732">Signal</keyword>
<dbReference type="Proteomes" id="UP000294911">
    <property type="component" value="Unassembled WGS sequence"/>
</dbReference>
<name>A0A4R2QIN7_9PSEU</name>
<keyword evidence="5" id="KW-1185">Reference proteome</keyword>
<dbReference type="OrthoDB" id="3226781at2"/>
<evidence type="ECO:0000313" key="4">
    <source>
        <dbReference type="EMBL" id="TCP49222.1"/>
    </source>
</evidence>
<dbReference type="AlphaFoldDB" id="A0A4R2QIN7"/>
<dbReference type="PROSITE" id="PS51257">
    <property type="entry name" value="PROKAR_LIPOPROTEIN"/>
    <property type="match status" value="1"/>
</dbReference>
<evidence type="ECO:0000259" key="3">
    <source>
        <dbReference type="SMART" id="SM00909"/>
    </source>
</evidence>
<dbReference type="SUPFAM" id="SSF82171">
    <property type="entry name" value="DPP6 N-terminal domain-like"/>
    <property type="match status" value="1"/>
</dbReference>
<evidence type="ECO:0000256" key="2">
    <source>
        <dbReference type="SAM" id="SignalP"/>
    </source>
</evidence>
<dbReference type="Pfam" id="PF10647">
    <property type="entry name" value="Gmad1"/>
    <property type="match status" value="1"/>
</dbReference>
<reference evidence="4 5" key="1">
    <citation type="submission" date="2019-03" db="EMBL/GenBank/DDBJ databases">
        <title>Genomic Encyclopedia of Type Strains, Phase IV (KMG-IV): sequencing the most valuable type-strain genomes for metagenomic binning, comparative biology and taxonomic classification.</title>
        <authorList>
            <person name="Goeker M."/>
        </authorList>
    </citation>
    <scope>NUCLEOTIDE SEQUENCE [LARGE SCALE GENOMIC DNA]</scope>
    <source>
        <strain evidence="4 5">DSM 45765</strain>
    </source>
</reference>
<dbReference type="InterPro" id="IPR018910">
    <property type="entry name" value="LpqB_C"/>
</dbReference>
<sequence length="596" mass="63542">MTRPNPNRPVRWTRVPRRLLAVLLGGVLFASTACSTIPDESLPQPVGNADSAARTEPDPVDQPKEDLPARDIVRGFVEASGAPNNNHAAARVYLSERAGSEWRAGSGPVIIEDTFSTVPAVDEDQPSDPNEQIIMLRGTNVGKLGADGAFTPRVGSYEEPVTLRRQQDGQWRMVDPPEETVTTLSKFNSNYFNIRLYFYDPDINVLVPDLRYVISEPTVDRPRRVIDLLLDGPSNAMNGAVRSMLPDGATTSTTVTDSQDGALVVPLSGLGELPEETKRLLAAQVVLTLQPVTPSRIRLLSDGAPLVEGKQDWRPGDVQVPSSAAPAADLPGLALVDRQLTSLSTGEVVPGPAGEGAYPMTSAAQSADGNRLAIVERVGNGARLRIGPLEGQLSMVDLRARSMTRPTWRPTLGSGEASTEVWTVVDGKQVVRAREQPNGVWGTSLVNATDLNAFGPITELRLSPDGTRVAAVAGGKLVVAGVDRDDQGAVNLGSPRQLQPEKLSHVVGADWLRQDTLVAATSLNSMPVVKLPVDGLRLDTFDSSNLTPPMRGITAAPGRPVVAVDAGGMSMASDTGEVWRPHSYDMGAEAIPFYPG</sequence>
<protein>
    <submittedName>
        <fullName evidence="4">Sporulation and spore germination protein</fullName>
    </submittedName>
</protein>
<dbReference type="RefSeq" id="WP_132878533.1">
    <property type="nucleotide sequence ID" value="NZ_SLXQ01000009.1"/>
</dbReference>
<organism evidence="4 5">
    <name type="scientific">Tamaricihabitans halophyticus</name>
    <dbReference type="NCBI Taxonomy" id="1262583"/>
    <lineage>
        <taxon>Bacteria</taxon>
        <taxon>Bacillati</taxon>
        <taxon>Actinomycetota</taxon>
        <taxon>Actinomycetes</taxon>
        <taxon>Pseudonocardiales</taxon>
        <taxon>Pseudonocardiaceae</taxon>
        <taxon>Tamaricihabitans</taxon>
    </lineage>
</organism>
<proteinExistence type="predicted"/>
<feature type="chain" id="PRO_5020429880" evidence="2">
    <location>
        <begin position="36"/>
        <end position="596"/>
    </location>
</feature>
<dbReference type="InterPro" id="IPR059026">
    <property type="entry name" value="LpqB_N"/>
</dbReference>
<dbReference type="EMBL" id="SLXQ01000009">
    <property type="protein sequence ID" value="TCP49222.1"/>
    <property type="molecule type" value="Genomic_DNA"/>
</dbReference>
<gene>
    <name evidence="4" type="ORF">EV191_10944</name>
</gene>
<evidence type="ECO:0000256" key="1">
    <source>
        <dbReference type="SAM" id="MobiDB-lite"/>
    </source>
</evidence>
<feature type="signal peptide" evidence="2">
    <location>
        <begin position="1"/>
        <end position="35"/>
    </location>
</feature>
<accession>A0A4R2QIN7</accession>
<feature type="compositionally biased region" description="Basic and acidic residues" evidence="1">
    <location>
        <begin position="53"/>
        <end position="66"/>
    </location>
</feature>
<evidence type="ECO:0000313" key="5">
    <source>
        <dbReference type="Proteomes" id="UP000294911"/>
    </source>
</evidence>
<feature type="domain" description="GerMN" evidence="3">
    <location>
        <begin position="222"/>
        <end position="310"/>
    </location>
</feature>
<dbReference type="InterPro" id="IPR019606">
    <property type="entry name" value="GerMN"/>
</dbReference>
<dbReference type="Pfam" id="PF10646">
    <property type="entry name" value="Germane"/>
    <property type="match status" value="1"/>
</dbReference>
<feature type="region of interest" description="Disordered" evidence="1">
    <location>
        <begin position="37"/>
        <end position="66"/>
    </location>
</feature>
<dbReference type="Pfam" id="PF25976">
    <property type="entry name" value="LpqB_N"/>
    <property type="match status" value="1"/>
</dbReference>
<comment type="caution">
    <text evidence="4">The sequence shown here is derived from an EMBL/GenBank/DDBJ whole genome shotgun (WGS) entry which is preliminary data.</text>
</comment>
<dbReference type="SMART" id="SM00909">
    <property type="entry name" value="Germane"/>
    <property type="match status" value="1"/>
</dbReference>